<dbReference type="OrthoDB" id="1600564at2759"/>
<reference evidence="6" key="1">
    <citation type="submission" date="2018-08" db="EMBL/GenBank/DDBJ databases">
        <authorList>
            <person name="Rossello M."/>
        </authorList>
    </citation>
    <scope>NUCLEOTIDE SEQUENCE [LARGE SCALE GENOMIC DNA]</scope>
    <source>
        <strain evidence="6">cv. Chinese Spring</strain>
    </source>
</reference>
<dbReference type="RefSeq" id="XP_044435395.1">
    <property type="nucleotide sequence ID" value="XM_044579460.1"/>
</dbReference>
<dbReference type="Gramene" id="TraesCS7B03G1011800.1">
    <property type="protein sequence ID" value="TraesCS7B03G1011800.1.CDS"/>
    <property type="gene ID" value="TraesCS7B03G1011800"/>
</dbReference>
<dbReference type="Pfam" id="PF00657">
    <property type="entry name" value="Lipase_GDSL"/>
    <property type="match status" value="1"/>
</dbReference>
<dbReference type="SMR" id="A0A3B6SMK1"/>
<keyword evidence="4" id="KW-0325">Glycoprotein</keyword>
<evidence type="ECO:0000256" key="1">
    <source>
        <dbReference type="ARBA" id="ARBA00008668"/>
    </source>
</evidence>
<dbReference type="SUPFAM" id="SSF52266">
    <property type="entry name" value="SGNH hydrolase"/>
    <property type="match status" value="1"/>
</dbReference>
<gene>
    <name evidence="6" type="primary">LOC123161652</name>
</gene>
<accession>A0A3B6SMK1</accession>
<protein>
    <recommendedName>
        <fullName evidence="8">GDSL esterase/lipase</fullName>
    </recommendedName>
</protein>
<dbReference type="Gramene" id="TraesNOR7B03G04269520.1">
    <property type="protein sequence ID" value="TraesNOR7B03G04269520.1"/>
    <property type="gene ID" value="TraesNOR7B03G04269520"/>
</dbReference>
<dbReference type="KEGG" id="taes:123161652"/>
<keyword evidence="2 5" id="KW-0732">Signal</keyword>
<reference evidence="6" key="2">
    <citation type="submission" date="2018-10" db="UniProtKB">
        <authorList>
            <consortium name="EnsemblPlants"/>
        </authorList>
    </citation>
    <scope>IDENTIFICATION</scope>
</reference>
<dbReference type="EnsemblPlants" id="TraesCS7B02G376300.1">
    <property type="protein sequence ID" value="TraesCS7B02G376300.1"/>
    <property type="gene ID" value="TraesCS7B02G376300"/>
</dbReference>
<evidence type="ECO:0000256" key="4">
    <source>
        <dbReference type="ARBA" id="ARBA00023180"/>
    </source>
</evidence>
<dbReference type="Gene3D" id="3.40.50.1110">
    <property type="entry name" value="SGNH hydrolase"/>
    <property type="match status" value="1"/>
</dbReference>
<feature type="signal peptide" evidence="5">
    <location>
        <begin position="1"/>
        <end position="23"/>
    </location>
</feature>
<proteinExistence type="inferred from homology"/>
<dbReference type="CDD" id="cd01837">
    <property type="entry name" value="SGNH_plant_lipase_like"/>
    <property type="match status" value="1"/>
</dbReference>
<organism evidence="6">
    <name type="scientific">Triticum aestivum</name>
    <name type="common">Wheat</name>
    <dbReference type="NCBI Taxonomy" id="4565"/>
    <lineage>
        <taxon>Eukaryota</taxon>
        <taxon>Viridiplantae</taxon>
        <taxon>Streptophyta</taxon>
        <taxon>Embryophyta</taxon>
        <taxon>Tracheophyta</taxon>
        <taxon>Spermatophyta</taxon>
        <taxon>Magnoliopsida</taxon>
        <taxon>Liliopsida</taxon>
        <taxon>Poales</taxon>
        <taxon>Poaceae</taxon>
        <taxon>BOP clade</taxon>
        <taxon>Pooideae</taxon>
        <taxon>Triticodae</taxon>
        <taxon>Triticeae</taxon>
        <taxon>Triticinae</taxon>
        <taxon>Triticum</taxon>
    </lineage>
</organism>
<dbReference type="Proteomes" id="UP000019116">
    <property type="component" value="Chromosome 7B"/>
</dbReference>
<dbReference type="OMA" id="PRYTAVF"/>
<dbReference type="InterPro" id="IPR035669">
    <property type="entry name" value="SGNH_plant_lipase-like"/>
</dbReference>
<dbReference type="Gramene" id="TraesCS7B02G376300.1">
    <property type="protein sequence ID" value="TraesCS7B02G376300.1"/>
    <property type="gene ID" value="TraesCS7B02G376300"/>
</dbReference>
<feature type="chain" id="PRO_5043180682" description="GDSL esterase/lipase" evidence="5">
    <location>
        <begin position="24"/>
        <end position="373"/>
    </location>
</feature>
<evidence type="ECO:0000256" key="2">
    <source>
        <dbReference type="ARBA" id="ARBA00022729"/>
    </source>
</evidence>
<dbReference type="PANTHER" id="PTHR22835:SF599">
    <property type="entry name" value="GDSL ESTERASE_LIPASE"/>
    <property type="match status" value="1"/>
</dbReference>
<keyword evidence="7" id="KW-1185">Reference proteome</keyword>
<dbReference type="GeneID" id="123161652"/>
<dbReference type="AlphaFoldDB" id="A0A3B6SMK1"/>
<dbReference type="GO" id="GO:0016788">
    <property type="term" value="F:hydrolase activity, acting on ester bonds"/>
    <property type="evidence" value="ECO:0007669"/>
    <property type="project" value="InterPro"/>
</dbReference>
<evidence type="ECO:0000313" key="6">
    <source>
        <dbReference type="EnsemblPlants" id="TraesCS7B02G376300.1"/>
    </source>
</evidence>
<evidence type="ECO:0000256" key="3">
    <source>
        <dbReference type="ARBA" id="ARBA00022801"/>
    </source>
</evidence>
<sequence>MMAPLVRRLFLVALALLPAFSAAAEPRYTAVFSFGDSLADTGNEFALTGGATGNTPPYGDTFFGVPTGRASDGRLVLDFVVEALGLPHPRPYFAGETMADFQQGVNFAYGRSTALGPEFFESKGFTLFMPVSLENQTEWFRNVLQLAGSVEEQRKLMATSLVMMGEMGIHDYLIFITGKLTEAEIRTFVPHIVGAIRSVITEVIDAGAKTVVVRGMIPLGCQPLMLALFEGTGADYNRATGCLTRLNDLARKHNHALMGMILELRRAYRGTGVSILYADQMDPVIKLVFEPSKYGFGDKPLAACCGGSGTYNFDPTFATLCGMPGANKCADPSKYVSWDGIHLTDAANRHVAGNVLRSIVLRQTPYMAHLSSS</sequence>
<comment type="similarity">
    <text evidence="1">Belongs to the 'GDSL' lipolytic enzyme family.</text>
</comment>
<dbReference type="InterPro" id="IPR036514">
    <property type="entry name" value="SGNH_hydro_sf"/>
</dbReference>
<keyword evidence="3" id="KW-0378">Hydrolase</keyword>
<dbReference type="InterPro" id="IPR001087">
    <property type="entry name" value="GDSL"/>
</dbReference>
<evidence type="ECO:0000256" key="5">
    <source>
        <dbReference type="SAM" id="SignalP"/>
    </source>
</evidence>
<dbReference type="STRING" id="4565.A0A3B6SMK1"/>
<dbReference type="PANTHER" id="PTHR22835">
    <property type="entry name" value="ZINC FINGER FYVE DOMAIN CONTAINING PROTEIN"/>
    <property type="match status" value="1"/>
</dbReference>
<name>A0A3B6SMK1_WHEAT</name>
<evidence type="ECO:0008006" key="8">
    <source>
        <dbReference type="Google" id="ProtNLM"/>
    </source>
</evidence>
<evidence type="ECO:0000313" key="7">
    <source>
        <dbReference type="Proteomes" id="UP000019116"/>
    </source>
</evidence>